<keyword evidence="8" id="KW-1185">Reference proteome</keyword>
<evidence type="ECO:0000313" key="8">
    <source>
        <dbReference type="Proteomes" id="UP001175261"/>
    </source>
</evidence>
<keyword evidence="3 6" id="KW-1133">Transmembrane helix</keyword>
<dbReference type="GO" id="GO:0016020">
    <property type="term" value="C:membrane"/>
    <property type="evidence" value="ECO:0007669"/>
    <property type="project" value="UniProtKB-SubCell"/>
</dbReference>
<reference evidence="7" key="1">
    <citation type="submission" date="2022-10" db="EMBL/GenBank/DDBJ databases">
        <title>Determination and structural analysis of whole genome sequence of Sarocladium strictum F4-1.</title>
        <authorList>
            <person name="Hu L."/>
            <person name="Jiang Y."/>
        </authorList>
    </citation>
    <scope>NUCLEOTIDE SEQUENCE</scope>
    <source>
        <strain evidence="7">F4-1</strain>
    </source>
</reference>
<dbReference type="PANTHER" id="PTHR10924">
    <property type="entry name" value="MAJOR FACILITATOR SUPERFAMILY PROTEIN-RELATED"/>
    <property type="match status" value="1"/>
</dbReference>
<dbReference type="EMBL" id="JAPDFR010000007">
    <property type="protein sequence ID" value="KAK0385286.1"/>
    <property type="molecule type" value="Genomic_DNA"/>
</dbReference>
<dbReference type="AlphaFoldDB" id="A0AA39GDZ5"/>
<evidence type="ECO:0000256" key="4">
    <source>
        <dbReference type="ARBA" id="ARBA00023136"/>
    </source>
</evidence>
<dbReference type="SUPFAM" id="SSF103473">
    <property type="entry name" value="MFS general substrate transporter"/>
    <property type="match status" value="1"/>
</dbReference>
<feature type="transmembrane region" description="Helical" evidence="6">
    <location>
        <begin position="93"/>
        <end position="111"/>
    </location>
</feature>
<dbReference type="Pfam" id="PF07690">
    <property type="entry name" value="MFS_1"/>
    <property type="match status" value="1"/>
</dbReference>
<evidence type="ECO:0000256" key="6">
    <source>
        <dbReference type="SAM" id="Phobius"/>
    </source>
</evidence>
<proteinExistence type="predicted"/>
<accession>A0AA39GDZ5</accession>
<feature type="transmembrane region" description="Helical" evidence="6">
    <location>
        <begin position="131"/>
        <end position="153"/>
    </location>
</feature>
<feature type="compositionally biased region" description="Polar residues" evidence="5">
    <location>
        <begin position="11"/>
        <end position="28"/>
    </location>
</feature>
<evidence type="ECO:0000313" key="7">
    <source>
        <dbReference type="EMBL" id="KAK0385286.1"/>
    </source>
</evidence>
<feature type="transmembrane region" description="Helical" evidence="6">
    <location>
        <begin position="433"/>
        <end position="454"/>
    </location>
</feature>
<feature type="region of interest" description="Disordered" evidence="5">
    <location>
        <begin position="1"/>
        <end position="63"/>
    </location>
</feature>
<feature type="transmembrane region" description="Helical" evidence="6">
    <location>
        <begin position="224"/>
        <end position="246"/>
    </location>
</feature>
<dbReference type="GO" id="GO:0022857">
    <property type="term" value="F:transmembrane transporter activity"/>
    <property type="evidence" value="ECO:0007669"/>
    <property type="project" value="InterPro"/>
</dbReference>
<comment type="subcellular location">
    <subcellularLocation>
        <location evidence="1">Membrane</location>
        <topology evidence="1">Multi-pass membrane protein</topology>
    </subcellularLocation>
</comment>
<dbReference type="InterPro" id="IPR036259">
    <property type="entry name" value="MFS_trans_sf"/>
</dbReference>
<dbReference type="Proteomes" id="UP001175261">
    <property type="component" value="Unassembled WGS sequence"/>
</dbReference>
<feature type="transmembrane region" description="Helical" evidence="6">
    <location>
        <begin position="261"/>
        <end position="280"/>
    </location>
</feature>
<evidence type="ECO:0000256" key="5">
    <source>
        <dbReference type="SAM" id="MobiDB-lite"/>
    </source>
</evidence>
<organism evidence="7 8">
    <name type="scientific">Sarocladium strictum</name>
    <name type="common">Black bundle disease fungus</name>
    <name type="synonym">Acremonium strictum</name>
    <dbReference type="NCBI Taxonomy" id="5046"/>
    <lineage>
        <taxon>Eukaryota</taxon>
        <taxon>Fungi</taxon>
        <taxon>Dikarya</taxon>
        <taxon>Ascomycota</taxon>
        <taxon>Pezizomycotina</taxon>
        <taxon>Sordariomycetes</taxon>
        <taxon>Hypocreomycetidae</taxon>
        <taxon>Hypocreales</taxon>
        <taxon>Sarocladiaceae</taxon>
        <taxon>Sarocladium</taxon>
    </lineage>
</organism>
<protein>
    <submittedName>
        <fullName evidence="7">Uncharacterized protein</fullName>
    </submittedName>
</protein>
<gene>
    <name evidence="7" type="ORF">NLU13_7762</name>
</gene>
<dbReference type="InterPro" id="IPR011701">
    <property type="entry name" value="MFS"/>
</dbReference>
<comment type="caution">
    <text evidence="7">The sequence shown here is derived from an EMBL/GenBank/DDBJ whole genome shotgun (WGS) entry which is preliminary data.</text>
</comment>
<keyword evidence="4 6" id="KW-0472">Membrane</keyword>
<sequence length="520" mass="55513">MPSARFWRKATNATAAGTVDSTTANSETSQDRDADPDSKTSNGFHLRDRQASSEAPATASSDDNALATADTADTGAAQGSSTTVVYRTYKRRWFGLCQLTLMNVVVSWGWLTYAPVASNAATYFSVTESAINWLSIAFFLSFVVVSPISLYVLHHHHGLRISLCLAALLLLIGNWVRYAGSTDKSEHGGKFGYAMAGEILIGFSQPFVLAAPTRYSDLWFTNRGRVGATALATLANPFGGALGQLINPFWVSKPGDVSDMVLWVSVISTVACVPSFFIASHPPTPVGPSSTTPKLNLRASLPALHSLELYLIFIPFTVYVGFFNSISSLLNQILTPYDFTDDQAGIAGAVLIVVGLVVSGCAAPVIDRTKKFLLAIKVLVPLIALSYLIFVWMPQTRSLPGPFIILALLGATSFCLLPIALEYLIELSHPLNPAVTSTVAWTGGQLFGAIFVLISDALTDGKDASPPKNMHRALVFQAVVACAVMPAPLCLGLFGRAHKVVLRRVRSDEGAGGVQTVTGP</sequence>
<evidence type="ECO:0000256" key="3">
    <source>
        <dbReference type="ARBA" id="ARBA00022989"/>
    </source>
</evidence>
<feature type="transmembrane region" description="Helical" evidence="6">
    <location>
        <begin position="191"/>
        <end position="212"/>
    </location>
</feature>
<name>A0AA39GDZ5_SARSR</name>
<feature type="compositionally biased region" description="Basic and acidic residues" evidence="5">
    <location>
        <begin position="29"/>
        <end position="38"/>
    </location>
</feature>
<dbReference type="PANTHER" id="PTHR10924:SF6">
    <property type="entry name" value="SOLUTE CARRIER FAMILY 49 MEMBER A3"/>
    <property type="match status" value="1"/>
</dbReference>
<dbReference type="InterPro" id="IPR049680">
    <property type="entry name" value="FLVCR1-2_SLC49-like"/>
</dbReference>
<evidence type="ECO:0000256" key="2">
    <source>
        <dbReference type="ARBA" id="ARBA00022692"/>
    </source>
</evidence>
<feature type="transmembrane region" description="Helical" evidence="6">
    <location>
        <begin position="399"/>
        <end position="421"/>
    </location>
</feature>
<feature type="transmembrane region" description="Helical" evidence="6">
    <location>
        <begin position="343"/>
        <end position="365"/>
    </location>
</feature>
<keyword evidence="2 6" id="KW-0812">Transmembrane</keyword>
<feature type="transmembrane region" description="Helical" evidence="6">
    <location>
        <begin position="474"/>
        <end position="494"/>
    </location>
</feature>
<feature type="transmembrane region" description="Helical" evidence="6">
    <location>
        <begin position="160"/>
        <end position="179"/>
    </location>
</feature>
<feature type="transmembrane region" description="Helical" evidence="6">
    <location>
        <begin position="372"/>
        <end position="393"/>
    </location>
</feature>
<feature type="transmembrane region" description="Helical" evidence="6">
    <location>
        <begin position="301"/>
        <end position="323"/>
    </location>
</feature>
<dbReference type="Gene3D" id="1.20.1250.20">
    <property type="entry name" value="MFS general substrate transporter like domains"/>
    <property type="match status" value="1"/>
</dbReference>
<evidence type="ECO:0000256" key="1">
    <source>
        <dbReference type="ARBA" id="ARBA00004141"/>
    </source>
</evidence>